<dbReference type="InterPro" id="IPR033746">
    <property type="entry name" value="GGa_phosphorylase"/>
</dbReference>
<dbReference type="Gene3D" id="2.60.40.1180">
    <property type="entry name" value="Golgi alpha-mannosidase II"/>
    <property type="match status" value="1"/>
</dbReference>
<feature type="domain" description="Glycosyl hydrolase family 13 catalytic" evidence="1">
    <location>
        <begin position="472"/>
        <end position="904"/>
    </location>
</feature>
<dbReference type="CDD" id="cd11356">
    <property type="entry name" value="AmyAc_Sucrose_phosphorylase-like_1"/>
    <property type="match status" value="1"/>
</dbReference>
<evidence type="ECO:0000259" key="1">
    <source>
        <dbReference type="SMART" id="SM00642"/>
    </source>
</evidence>
<dbReference type="Gene3D" id="3.20.20.80">
    <property type="entry name" value="Glycosidases"/>
    <property type="match status" value="1"/>
</dbReference>
<dbReference type="InterPro" id="IPR017853">
    <property type="entry name" value="GH"/>
</dbReference>
<gene>
    <name evidence="2" type="ORF">JIN83_04175</name>
</gene>
<dbReference type="InterPro" id="IPR045857">
    <property type="entry name" value="O16G_dom_2"/>
</dbReference>
<dbReference type="InterPro" id="IPR006047">
    <property type="entry name" value="GH13_cat_dom"/>
</dbReference>
<organism evidence="2 3">
    <name type="scientific">Oceaniferula flava</name>
    <dbReference type="NCBI Taxonomy" id="2800421"/>
    <lineage>
        <taxon>Bacteria</taxon>
        <taxon>Pseudomonadati</taxon>
        <taxon>Verrucomicrobiota</taxon>
        <taxon>Verrucomicrobiia</taxon>
        <taxon>Verrucomicrobiales</taxon>
        <taxon>Verrucomicrobiaceae</taxon>
        <taxon>Oceaniferula</taxon>
    </lineage>
</organism>
<dbReference type="Pfam" id="PF00128">
    <property type="entry name" value="Alpha-amylase"/>
    <property type="match status" value="1"/>
</dbReference>
<proteinExistence type="predicted"/>
<dbReference type="PANTHER" id="PTHR10357">
    <property type="entry name" value="ALPHA-AMYLASE FAMILY MEMBER"/>
    <property type="match status" value="1"/>
</dbReference>
<dbReference type="SMART" id="SM00642">
    <property type="entry name" value="Aamy"/>
    <property type="match status" value="1"/>
</dbReference>
<dbReference type="Gene3D" id="3.90.550.10">
    <property type="entry name" value="Spore Coat Polysaccharide Biosynthesis Protein SpsA, Chain A"/>
    <property type="match status" value="1"/>
</dbReference>
<dbReference type="SUPFAM" id="SSF53448">
    <property type="entry name" value="Nucleotide-diphospho-sugar transferases"/>
    <property type="match status" value="1"/>
</dbReference>
<dbReference type="InterPro" id="IPR029044">
    <property type="entry name" value="Nucleotide-diphossugar_trans"/>
</dbReference>
<accession>A0AAE2SBZ8</accession>
<evidence type="ECO:0000313" key="2">
    <source>
        <dbReference type="EMBL" id="MBK1854139.1"/>
    </source>
</evidence>
<dbReference type="Proteomes" id="UP000634206">
    <property type="component" value="Unassembled WGS sequence"/>
</dbReference>
<sequence>MGDFHQFGVVTTLHQLNDRPLEELEEELLAIRKKKPMGLILPSLYSELEGPALSSIVDEISSVPYLDQVVVGLDRADESQFKKALQFFDRLPQHPDILWNDGPRLRKIDALLQEKGLAPQEAGKGRNVWYMFGYILASGKADTVAIHDCDILTYKRDLLARLIYPVANPALSYKFCKGYYARIANNSMNGRACRLLVTPLLRALKKVCGPNDYLDFLDSFRYPLAGEFSLSRDVIEDIRIPSDWGLEMGTLSEMHRNYATNQICQVDVADTYDHKHQDLSLDDKTKGLSKMSCDIAKSLYRKMATQGEVFTQERIRTIKATYYRIALDLVDSYHSDAAINGLGYDMHTEGHAIEVFAENIMQAGNDFLNPDMSMDTPFMPSWKRVISAVPNIMDMLLDAVEADRREFGENTRYDVMQHPKVNQLRLGIQERVRNIYGEEATEPVTEKIFNLAPLAKKAIESTPSVNKWNEQDIMAITYADSIRSKNEPPLRTLFEFFRKELKHHVNNVHILPFNPYSSDDGFSVIDYNAINPDHGSWADIEQFTKHFKIMADLVLNHCSTKSTWFRNYLRDISPGKDYFIDGSKFKDLRKVVRPRSTPLLTSVQTIEGEKQVWCTFSEDQVDLNFANPEVLLEVIRIIQLYLDKGIHIFRLDAVAFLWKEDGTNCVHRPQTHEIIRLLRLILESLEPSAVLITETNVPNKENLSYFGNGNEAHLIYNFSLPPLLLHTMLSGDCRHLKKWMMSMPPARRGRAYLNFIASHDGIGLRPAEGLLSDKENEQLLGTIREFGGEISMRRMPDGELKPYEANISLYSAMAGTIEHGRDQWQLDRFITAHTIMLALEGLPAFYIHSLLGTENDLQGMADTGQARSINRYKWDQQELDETLANDELHHKHLFEELRRRIGIRKQQAAFHPNATQYTLHFGNHIFAFWRESLDRSQSIFAIHNISDQPQHIPLVDLNLITTERWTDLLTGTSYSSQDTHLDLPPYGCAWISNMG</sequence>
<dbReference type="InterPro" id="IPR013780">
    <property type="entry name" value="Glyco_hydro_b"/>
</dbReference>
<dbReference type="RefSeq" id="WP_309488745.1">
    <property type="nucleotide sequence ID" value="NZ_JAENIG010000002.1"/>
</dbReference>
<dbReference type="GO" id="GO:0005975">
    <property type="term" value="P:carbohydrate metabolic process"/>
    <property type="evidence" value="ECO:0007669"/>
    <property type="project" value="InterPro"/>
</dbReference>
<comment type="caution">
    <text evidence="2">The sequence shown here is derived from an EMBL/GenBank/DDBJ whole genome shotgun (WGS) entry which is preliminary data.</text>
</comment>
<keyword evidence="3" id="KW-1185">Reference proteome</keyword>
<dbReference type="SUPFAM" id="SSF51445">
    <property type="entry name" value="(Trans)glycosidases"/>
    <property type="match status" value="1"/>
</dbReference>
<name>A0AAE2SBZ8_9BACT</name>
<dbReference type="EMBL" id="JAENIG010000002">
    <property type="protein sequence ID" value="MBK1854139.1"/>
    <property type="molecule type" value="Genomic_DNA"/>
</dbReference>
<dbReference type="PANTHER" id="PTHR10357:SF214">
    <property type="entry name" value="GLUCOSYLGLYCERATE PHOSPHORYLASE"/>
    <property type="match status" value="1"/>
</dbReference>
<dbReference type="Gene3D" id="3.90.400.10">
    <property type="entry name" value="Oligo-1,6-glucosidase, Domain 2"/>
    <property type="match status" value="1"/>
</dbReference>
<evidence type="ECO:0000313" key="3">
    <source>
        <dbReference type="Proteomes" id="UP000634206"/>
    </source>
</evidence>
<protein>
    <recommendedName>
        <fullName evidence="1">Glycosyl hydrolase family 13 catalytic domain-containing protein</fullName>
    </recommendedName>
</protein>
<dbReference type="AlphaFoldDB" id="A0AAE2SBZ8"/>
<reference evidence="2" key="1">
    <citation type="submission" date="2021-01" db="EMBL/GenBank/DDBJ databases">
        <title>Modified the classification status of verrucomicrobia.</title>
        <authorList>
            <person name="Feng X."/>
        </authorList>
    </citation>
    <scope>NUCLEOTIDE SEQUENCE</scope>
    <source>
        <strain evidence="2">5K15</strain>
    </source>
</reference>